<name>A0A2H1L8F2_9MICO</name>
<evidence type="ECO:0000256" key="5">
    <source>
        <dbReference type="SAM" id="MobiDB-lite"/>
    </source>
</evidence>
<comment type="similarity">
    <text evidence="2">Belongs to the glycosyltransferase 2 family.</text>
</comment>
<protein>
    <submittedName>
        <fullName evidence="7">Glycosyltransferase, GT2 family</fullName>
    </submittedName>
</protein>
<dbReference type="GO" id="GO:0016757">
    <property type="term" value="F:glycosyltransferase activity"/>
    <property type="evidence" value="ECO:0007669"/>
    <property type="project" value="UniProtKB-KW"/>
</dbReference>
<dbReference type="PANTHER" id="PTHR43179">
    <property type="entry name" value="RHAMNOSYLTRANSFERASE WBBL"/>
    <property type="match status" value="1"/>
</dbReference>
<comment type="pathway">
    <text evidence="1">Cell wall biogenesis; cell wall polysaccharide biosynthesis.</text>
</comment>
<dbReference type="AlphaFoldDB" id="A0A2H1L8F2"/>
<evidence type="ECO:0000256" key="1">
    <source>
        <dbReference type="ARBA" id="ARBA00004776"/>
    </source>
</evidence>
<evidence type="ECO:0000313" key="8">
    <source>
        <dbReference type="Proteomes" id="UP000234462"/>
    </source>
</evidence>
<dbReference type="Proteomes" id="UP000234462">
    <property type="component" value="Unassembled WGS sequence"/>
</dbReference>
<feature type="region of interest" description="Disordered" evidence="5">
    <location>
        <begin position="1"/>
        <end position="37"/>
    </location>
</feature>
<evidence type="ECO:0000259" key="6">
    <source>
        <dbReference type="Pfam" id="PF00535"/>
    </source>
</evidence>
<dbReference type="PANTHER" id="PTHR43179:SF12">
    <property type="entry name" value="GALACTOFURANOSYLTRANSFERASE GLFT2"/>
    <property type="match status" value="1"/>
</dbReference>
<feature type="region of interest" description="Disordered" evidence="5">
    <location>
        <begin position="49"/>
        <end position="106"/>
    </location>
</feature>
<dbReference type="SUPFAM" id="SSF53448">
    <property type="entry name" value="Nucleotide-diphospho-sugar transferases"/>
    <property type="match status" value="1"/>
</dbReference>
<feature type="domain" description="Glycosyltransferase 2-like" evidence="6">
    <location>
        <begin position="119"/>
        <end position="267"/>
    </location>
</feature>
<proteinExistence type="inferred from homology"/>
<gene>
    <name evidence="7" type="ORF">BJEO58_02786</name>
</gene>
<keyword evidence="3" id="KW-0328">Glycosyltransferase</keyword>
<evidence type="ECO:0000256" key="3">
    <source>
        <dbReference type="ARBA" id="ARBA00022676"/>
    </source>
</evidence>
<dbReference type="EMBL" id="FXZM01000018">
    <property type="protein sequence ID" value="SMY13176.1"/>
    <property type="molecule type" value="Genomic_DNA"/>
</dbReference>
<dbReference type="InterPro" id="IPR001173">
    <property type="entry name" value="Glyco_trans_2-like"/>
</dbReference>
<sequence>MTDPRRARRLLTSDPGRAHQIPQNDGPFDLPDSPDAWDRHAHLRRDAHVLDVGRSTDGSQTFELVPPTTPGAPDRDATRQRTARAAGGDDADPAVEGAQPGPAFVPTTSRRYGFGVVVLTMGKRPDDLRRGLDSLLAQRGVDLDILCVGNGWEPTDLPDGVRSLALPQNLGIPAGRNEGVPHVSGEFLFFLDDDAWLPDETTLMRMAQLMRTQPRIGLVQPRVVDPERDDAPTRWIPRLRKGSSEHSSNVFSVWEGAVALQRRAFDECGGWPAPFWYAHEGIELAWRIWDAGYQVWYMGDLSVAHPVIDPKRHDEYVFMNARNRVWLARRNLPFPFSWAYVGSWTLVQMLRWRSKSDQLRPWFEGWRAGWRDDPWAEDEPHRKLSGRGLLAMSMNGRPPVV</sequence>
<dbReference type="Gene3D" id="3.90.550.10">
    <property type="entry name" value="Spore Coat Polysaccharide Biosynthesis Protein SpsA, Chain A"/>
    <property type="match status" value="1"/>
</dbReference>
<keyword evidence="4 7" id="KW-0808">Transferase</keyword>
<organism evidence="7 8">
    <name type="scientific">Brevibacterium jeotgali</name>
    <dbReference type="NCBI Taxonomy" id="1262550"/>
    <lineage>
        <taxon>Bacteria</taxon>
        <taxon>Bacillati</taxon>
        <taxon>Actinomycetota</taxon>
        <taxon>Actinomycetes</taxon>
        <taxon>Micrococcales</taxon>
        <taxon>Brevibacteriaceae</taxon>
        <taxon>Brevibacterium</taxon>
    </lineage>
</organism>
<reference evidence="8" key="1">
    <citation type="submission" date="2017-03" db="EMBL/GenBank/DDBJ databases">
        <authorList>
            <person name="Monnet C."/>
        </authorList>
    </citation>
    <scope>NUCLEOTIDE SEQUENCE [LARGE SCALE GENOMIC DNA]</scope>
    <source>
        <strain evidence="8">SJ5-8</strain>
    </source>
</reference>
<dbReference type="InterPro" id="IPR029044">
    <property type="entry name" value="Nucleotide-diphossugar_trans"/>
</dbReference>
<dbReference type="RefSeq" id="WP_308297874.1">
    <property type="nucleotide sequence ID" value="NZ_FXZM01000018.1"/>
</dbReference>
<dbReference type="Pfam" id="PF00535">
    <property type="entry name" value="Glycos_transf_2"/>
    <property type="match status" value="1"/>
</dbReference>
<evidence type="ECO:0000313" key="7">
    <source>
        <dbReference type="EMBL" id="SMY13176.1"/>
    </source>
</evidence>
<evidence type="ECO:0000256" key="4">
    <source>
        <dbReference type="ARBA" id="ARBA00022679"/>
    </source>
</evidence>
<evidence type="ECO:0000256" key="2">
    <source>
        <dbReference type="ARBA" id="ARBA00006739"/>
    </source>
</evidence>
<accession>A0A2H1L8F2</accession>
<keyword evidence="8" id="KW-1185">Reference proteome</keyword>